<reference evidence="2 3" key="1">
    <citation type="journal article" date="2014" name="Int. J. Syst. Evol. Microbiol.">
        <title>Complete genome sequence of Corynebacterium casei LMG S-19264T (=DSM 44701T), isolated from a smear-ripened cheese.</title>
        <authorList>
            <consortium name="US DOE Joint Genome Institute (JGI-PGF)"/>
            <person name="Walter F."/>
            <person name="Albersmeier A."/>
            <person name="Kalinowski J."/>
            <person name="Ruckert C."/>
        </authorList>
    </citation>
    <scope>NUCLEOTIDE SEQUENCE [LARGE SCALE GENOMIC DNA]</scope>
    <source>
        <strain evidence="2 3">KCTC 23968</strain>
    </source>
</reference>
<dbReference type="Gene3D" id="3.30.70.970">
    <property type="entry name" value="RraB-like"/>
    <property type="match status" value="1"/>
</dbReference>
<comment type="caution">
    <text evidence="2">The sequence shown here is derived from an EMBL/GenBank/DDBJ whole genome shotgun (WGS) entry which is preliminary data.</text>
</comment>
<organism evidence="2 3">
    <name type="scientific">Litorimonas cladophorae</name>
    <dbReference type="NCBI Taxonomy" id="1220491"/>
    <lineage>
        <taxon>Bacteria</taxon>
        <taxon>Pseudomonadati</taxon>
        <taxon>Pseudomonadota</taxon>
        <taxon>Alphaproteobacteria</taxon>
        <taxon>Maricaulales</taxon>
        <taxon>Robiginitomaculaceae</taxon>
    </lineage>
</organism>
<dbReference type="RefSeq" id="WP_189587137.1">
    <property type="nucleotide sequence ID" value="NZ_BMYV01000004.1"/>
</dbReference>
<gene>
    <name evidence="2" type="ORF">GCM10011309_27410</name>
</gene>
<feature type="domain" description="Regulator of ribonuclease activity B" evidence="1">
    <location>
        <begin position="6"/>
        <end position="101"/>
    </location>
</feature>
<dbReference type="SUPFAM" id="SSF89946">
    <property type="entry name" value="Hypothetical protein VC0424"/>
    <property type="match status" value="1"/>
</dbReference>
<evidence type="ECO:0000313" key="2">
    <source>
        <dbReference type="EMBL" id="GGX75894.1"/>
    </source>
</evidence>
<proteinExistence type="predicted"/>
<dbReference type="AlphaFoldDB" id="A0A918KTX8"/>
<sequence length="122" mass="13371">MDDWSDDAAVIAALDERGVDRSAPMDVEFYGYAKDIDHGRRICQHLANASFPGVKLEGDEGTLSFFVKTPMIVDLENVVLVQKSLNEHLAAFEAKCDGWGVMTGPKPSVVKRLSSLFAKKGK</sequence>
<dbReference type="InterPro" id="IPR009671">
    <property type="entry name" value="RraB_dom"/>
</dbReference>
<evidence type="ECO:0000313" key="3">
    <source>
        <dbReference type="Proteomes" id="UP000600865"/>
    </source>
</evidence>
<evidence type="ECO:0000259" key="1">
    <source>
        <dbReference type="Pfam" id="PF06877"/>
    </source>
</evidence>
<accession>A0A918KTX8</accession>
<keyword evidence="3" id="KW-1185">Reference proteome</keyword>
<dbReference type="InterPro" id="IPR036701">
    <property type="entry name" value="RraB-like_sf"/>
</dbReference>
<dbReference type="EMBL" id="BMYV01000004">
    <property type="protein sequence ID" value="GGX75894.1"/>
    <property type="molecule type" value="Genomic_DNA"/>
</dbReference>
<name>A0A918KTX8_9PROT</name>
<dbReference type="Pfam" id="PF06877">
    <property type="entry name" value="RraB"/>
    <property type="match status" value="1"/>
</dbReference>
<protein>
    <recommendedName>
        <fullName evidence="1">Regulator of ribonuclease activity B domain-containing protein</fullName>
    </recommendedName>
</protein>
<dbReference type="Proteomes" id="UP000600865">
    <property type="component" value="Unassembled WGS sequence"/>
</dbReference>